<dbReference type="RefSeq" id="WP_311759678.1">
    <property type="nucleotide sequence ID" value="NZ_JAVRQI010000008.1"/>
</dbReference>
<keyword evidence="10" id="KW-1185">Reference proteome</keyword>
<dbReference type="Gene3D" id="1.10.540.10">
    <property type="entry name" value="Acyl-CoA dehydrogenase/oxidase, N-terminal domain"/>
    <property type="match status" value="1"/>
</dbReference>
<reference evidence="10" key="1">
    <citation type="submission" date="2023-07" db="EMBL/GenBank/DDBJ databases">
        <title>Characterization of two Paracoccaceae strains isolated from Phycosphere and proposal of Xinfangfangia lacusdiani sp. nov.</title>
        <authorList>
            <person name="Deng Y."/>
            <person name="Zhang Y.Q."/>
        </authorList>
    </citation>
    <scope>NUCLEOTIDE SEQUENCE [LARGE SCALE GENOMIC DNA]</scope>
    <source>
        <strain evidence="10">CPCC 101403</strain>
    </source>
</reference>
<dbReference type="EC" id="1.-.-.-" evidence="9"/>
<organism evidence="9 10">
    <name type="scientific">Paracoccus broussonetiae</name>
    <dbReference type="NCBI Taxonomy" id="3075834"/>
    <lineage>
        <taxon>Bacteria</taxon>
        <taxon>Pseudomonadati</taxon>
        <taxon>Pseudomonadota</taxon>
        <taxon>Alphaproteobacteria</taxon>
        <taxon>Rhodobacterales</taxon>
        <taxon>Paracoccaceae</taxon>
        <taxon>Paracoccus</taxon>
    </lineage>
</organism>
<evidence type="ECO:0000256" key="1">
    <source>
        <dbReference type="ARBA" id="ARBA00001974"/>
    </source>
</evidence>
<name>A0ABU3EEB8_9RHOB</name>
<comment type="cofactor">
    <cofactor evidence="1 5">
        <name>FAD</name>
        <dbReference type="ChEBI" id="CHEBI:57692"/>
    </cofactor>
</comment>
<dbReference type="PANTHER" id="PTHR43831">
    <property type="entry name" value="ISOBUTYRYL-COA DEHYDROGENASE"/>
    <property type="match status" value="1"/>
</dbReference>
<dbReference type="SUPFAM" id="SSF56645">
    <property type="entry name" value="Acyl-CoA dehydrogenase NM domain-like"/>
    <property type="match status" value="1"/>
</dbReference>
<feature type="domain" description="Acyl-CoA dehydrogenase/oxidase C-terminal" evidence="6">
    <location>
        <begin position="245"/>
        <end position="365"/>
    </location>
</feature>
<evidence type="ECO:0000259" key="6">
    <source>
        <dbReference type="Pfam" id="PF00441"/>
    </source>
</evidence>
<dbReference type="GO" id="GO:0016491">
    <property type="term" value="F:oxidoreductase activity"/>
    <property type="evidence" value="ECO:0007669"/>
    <property type="project" value="UniProtKB-KW"/>
</dbReference>
<dbReference type="Proteomes" id="UP001251085">
    <property type="component" value="Unassembled WGS sequence"/>
</dbReference>
<dbReference type="InterPro" id="IPR046373">
    <property type="entry name" value="Acyl-CoA_Oxase/DH_mid-dom_sf"/>
</dbReference>
<dbReference type="Pfam" id="PF02771">
    <property type="entry name" value="Acyl-CoA_dh_N"/>
    <property type="match status" value="1"/>
</dbReference>
<proteinExistence type="inferred from homology"/>
<dbReference type="Gene3D" id="1.20.140.10">
    <property type="entry name" value="Butyryl-CoA Dehydrogenase, subunit A, domain 3"/>
    <property type="match status" value="1"/>
</dbReference>
<evidence type="ECO:0000256" key="3">
    <source>
        <dbReference type="ARBA" id="ARBA00022630"/>
    </source>
</evidence>
<comment type="caution">
    <text evidence="9">The sequence shown here is derived from an EMBL/GenBank/DDBJ whole genome shotgun (WGS) entry which is preliminary data.</text>
</comment>
<dbReference type="InterPro" id="IPR006091">
    <property type="entry name" value="Acyl-CoA_Oxase/DH_mid-dom"/>
</dbReference>
<evidence type="ECO:0000313" key="10">
    <source>
        <dbReference type="Proteomes" id="UP001251085"/>
    </source>
</evidence>
<feature type="domain" description="Acyl-CoA dehydrogenase/oxidase N-terminal" evidence="8">
    <location>
        <begin position="24"/>
        <end position="90"/>
    </location>
</feature>
<dbReference type="EMBL" id="JAVRQI010000008">
    <property type="protein sequence ID" value="MDT1062580.1"/>
    <property type="molecule type" value="Genomic_DNA"/>
</dbReference>
<evidence type="ECO:0000256" key="2">
    <source>
        <dbReference type="ARBA" id="ARBA00009347"/>
    </source>
</evidence>
<gene>
    <name evidence="9" type="ORF">RM190_11945</name>
</gene>
<dbReference type="InterPro" id="IPR052547">
    <property type="entry name" value="Mito_Isobutyryl-CoADH"/>
</dbReference>
<dbReference type="SUPFAM" id="SSF47203">
    <property type="entry name" value="Acyl-CoA dehydrogenase C-terminal domain-like"/>
    <property type="match status" value="1"/>
</dbReference>
<dbReference type="PIRSF" id="PIRSF016578">
    <property type="entry name" value="HsaA"/>
    <property type="match status" value="1"/>
</dbReference>
<dbReference type="InterPro" id="IPR009075">
    <property type="entry name" value="AcylCo_DH/oxidase_C"/>
</dbReference>
<dbReference type="InterPro" id="IPR036250">
    <property type="entry name" value="AcylCo_DH-like_C"/>
</dbReference>
<feature type="domain" description="Acyl-CoA oxidase/dehydrogenase middle" evidence="7">
    <location>
        <begin position="126"/>
        <end position="216"/>
    </location>
</feature>
<dbReference type="InterPro" id="IPR009100">
    <property type="entry name" value="AcylCoA_DH/oxidase_NM_dom_sf"/>
</dbReference>
<sequence>MLITSLNAEPAEIEIARGLGNAFAATAAEDDLGARFPTRHVTALRRAGLLALTAPERFGGQGAGLALAAQVIRQIGRGDPAVALVLVMQYAHLATLHRGRWPEALVARVVHAAATEGALINALRVEPALGTPMRGGLPETVARRSGDGWLLSGCKIYSTGSEGLRWGVVWARTDEDEPRVGQFVVPMQAEGVRIIPTWDTLGLRASSSHDVEFHDVHLPADHAADLRRPSEWAIRGDEAAAWASLLIAALYTGVAEAGRDWIVSFLKSRVPANLGKPLAELPRMQEAVGAIETRIAVNLRLVGSAATETDAGQPPSARETGIIKHVATENAIAALEGALKLAGNHGISRRNPLERHYRDALCGRIHSPQEDSVLLAAGRAALGL</sequence>
<evidence type="ECO:0000256" key="5">
    <source>
        <dbReference type="RuleBase" id="RU362125"/>
    </source>
</evidence>
<dbReference type="Pfam" id="PF00441">
    <property type="entry name" value="Acyl-CoA_dh_1"/>
    <property type="match status" value="1"/>
</dbReference>
<accession>A0ABU3EEB8</accession>
<protein>
    <submittedName>
        <fullName evidence="9">Acyl-CoA dehydrogenase family protein</fullName>
        <ecNumber evidence="9">1.-.-.-</ecNumber>
    </submittedName>
</protein>
<comment type="similarity">
    <text evidence="2 5">Belongs to the acyl-CoA dehydrogenase family.</text>
</comment>
<dbReference type="InterPro" id="IPR013786">
    <property type="entry name" value="AcylCoA_DH/ox_N"/>
</dbReference>
<dbReference type="CDD" id="cd00567">
    <property type="entry name" value="ACAD"/>
    <property type="match status" value="1"/>
</dbReference>
<dbReference type="PANTHER" id="PTHR43831:SF1">
    <property type="entry name" value="ISOBUTYRYL-COA DEHYDROGENASE, MITOCHONDRIAL"/>
    <property type="match status" value="1"/>
</dbReference>
<dbReference type="Gene3D" id="2.40.110.10">
    <property type="entry name" value="Butyryl-CoA Dehydrogenase, subunit A, domain 2"/>
    <property type="match status" value="1"/>
</dbReference>
<keyword evidence="5 9" id="KW-0560">Oxidoreductase</keyword>
<dbReference type="Pfam" id="PF02770">
    <property type="entry name" value="Acyl-CoA_dh_M"/>
    <property type="match status" value="1"/>
</dbReference>
<evidence type="ECO:0000256" key="4">
    <source>
        <dbReference type="ARBA" id="ARBA00022827"/>
    </source>
</evidence>
<evidence type="ECO:0000259" key="7">
    <source>
        <dbReference type="Pfam" id="PF02770"/>
    </source>
</evidence>
<evidence type="ECO:0000313" key="9">
    <source>
        <dbReference type="EMBL" id="MDT1062580.1"/>
    </source>
</evidence>
<keyword evidence="4 5" id="KW-0274">FAD</keyword>
<dbReference type="InterPro" id="IPR037069">
    <property type="entry name" value="AcylCoA_DH/ox_N_sf"/>
</dbReference>
<evidence type="ECO:0000259" key="8">
    <source>
        <dbReference type="Pfam" id="PF02771"/>
    </source>
</evidence>
<keyword evidence="3 5" id="KW-0285">Flavoprotein</keyword>